<organism evidence="18">
    <name type="scientific">Selaginella moellendorffii</name>
    <name type="common">Spikemoss</name>
    <dbReference type="NCBI Taxonomy" id="88036"/>
    <lineage>
        <taxon>Eukaryota</taxon>
        <taxon>Viridiplantae</taxon>
        <taxon>Streptophyta</taxon>
        <taxon>Embryophyta</taxon>
        <taxon>Tracheophyta</taxon>
        <taxon>Lycopodiopsida</taxon>
        <taxon>Selaginellales</taxon>
        <taxon>Selaginellaceae</taxon>
        <taxon>Selaginella</taxon>
    </lineage>
</organism>
<sequence>PSESVKETNSPRFQALLRVTSTKKGKRDIKSFSHELDPKGVRSNVFWRPHIFSDGEKDIIEALRSKFNTVKEEINTELEGFAGDLIEILEKKEDLSPDWKRKIEDLLVFAQQCAMMSSADFREHCESIVQDLDDRRQELPMGLLKQLHTRMLFILTRCTRLVQLTGLDEEMNKHTPPSKIQTPWTTGKKDKAVLKPIKEQKIFYSQELNAHRWKDKSALSHLTRPASNFNGLGSIVTERLAGWKKFGQTSPKLPGQETKLKADEGLSTSRLKPVEHPKVCEQRKKAAGDELKLVCRICEETVPASQVGDHSRVCAVADRCFKGRSIDEKLYKLAEMLEKIVESYTPKSSQTGVGLSPVLNLRKGEGSEGASPKLSELNRRGSEDMLDELHEMDAATLEDLRGFGVLNGKSRFGPKSDQGLSASSTGSRTPCSPITTPRASQIDLLLAERASVGESEDIVQINELADIARCAASTDVSKEDAYDFLGTCLQDLQNLLQLCRVEGLTVHTFGKRIEKLLREKYLLVSEGVEHDSTGTTEDDDDDGVASLQCTPHHPSFNDRTSIDDFEIIKPISRGAFGRVFLARKRTTGDLFAIKVLRKADMIRKNAVESVHAERNILIHAKNPFLVRFFYSFTCKENLYLVMEYLNGGDMYSMLRNLGCLDEDMARYYIAELVLALEYLHSLAVIHRDLKPDNILIAHDGHIRLTDFGLSKVGLINSTDDLSAPASRGATVAAEKHDSSDSSTKKGRQQKTVGTPDYLAPEILLGTAHGYPADWWSVGVILFEFLTGIPPFNAEDPQMIFENILNRNIPWPNIPGDMSFEAADFIDKLLAEDPNHRLGAKGAAEVKAHPFFKEVEWDSVGSQQAVFIPSPEGAHDTSYFTSRHKWSSTDGRVYAEQEFPESSDYESSCDGSSSSVSSKHEEGRDECNDLAEFDSPPSNQYSFSNFSFKNLSQLVSINYDMLLQQSGKDLPKP</sequence>
<dbReference type="GO" id="GO:0035556">
    <property type="term" value="P:intracellular signal transduction"/>
    <property type="evidence" value="ECO:0000318"/>
    <property type="project" value="GO_Central"/>
</dbReference>
<dbReference type="GO" id="GO:0005524">
    <property type="term" value="F:ATP binding"/>
    <property type="evidence" value="ECO:0007669"/>
    <property type="project" value="UniProtKB-KW"/>
</dbReference>
<evidence type="ECO:0000256" key="6">
    <source>
        <dbReference type="ARBA" id="ARBA00022723"/>
    </source>
</evidence>
<feature type="compositionally biased region" description="Polar residues" evidence="14">
    <location>
        <begin position="418"/>
        <end position="436"/>
    </location>
</feature>
<keyword evidence="6" id="KW-0479">Metal-binding</keyword>
<evidence type="ECO:0000256" key="4">
    <source>
        <dbReference type="ARBA" id="ARBA00022553"/>
    </source>
</evidence>
<dbReference type="FunCoup" id="D8S980">
    <property type="interactions" value="2710"/>
</dbReference>
<keyword evidence="10" id="KW-0862">Zinc</keyword>
<dbReference type="GO" id="GO:0004674">
    <property type="term" value="F:protein serine/threonine kinase activity"/>
    <property type="evidence" value="ECO:0000318"/>
    <property type="project" value="GO_Central"/>
</dbReference>
<dbReference type="PROSITE" id="PS00108">
    <property type="entry name" value="PROTEIN_KINASE_ST"/>
    <property type="match status" value="1"/>
</dbReference>
<feature type="compositionally biased region" description="Low complexity" evidence="14">
    <location>
        <begin position="904"/>
        <end position="916"/>
    </location>
</feature>
<dbReference type="Gene3D" id="1.10.510.10">
    <property type="entry name" value="Transferase(Phosphotransferase) domain 1"/>
    <property type="match status" value="1"/>
</dbReference>
<evidence type="ECO:0000256" key="7">
    <source>
        <dbReference type="ARBA" id="ARBA00022741"/>
    </source>
</evidence>
<dbReference type="Gene3D" id="3.30.200.20">
    <property type="entry name" value="Phosphorylase Kinase, domain 1"/>
    <property type="match status" value="1"/>
</dbReference>
<dbReference type="Pfam" id="PF26031">
    <property type="entry name" value="IREH1"/>
    <property type="match status" value="1"/>
</dbReference>
<accession>D8S980</accession>
<comment type="similarity">
    <text evidence="1">Belongs to the protein kinase superfamily. AGC Ser/Thr protein kinase family.</text>
</comment>
<evidence type="ECO:0000256" key="12">
    <source>
        <dbReference type="ARBA" id="ARBA00047899"/>
    </source>
</evidence>
<evidence type="ECO:0000259" key="16">
    <source>
        <dbReference type="PROSITE" id="PS51285"/>
    </source>
</evidence>
<dbReference type="PROSITE" id="PS50011">
    <property type="entry name" value="PROTEIN_KINASE_DOM"/>
    <property type="match status" value="1"/>
</dbReference>
<dbReference type="eggNOG" id="KOG0606">
    <property type="taxonomic scope" value="Eukaryota"/>
</dbReference>
<evidence type="ECO:0000256" key="1">
    <source>
        <dbReference type="ARBA" id="ARBA00009903"/>
    </source>
</evidence>
<evidence type="ECO:0000256" key="5">
    <source>
        <dbReference type="ARBA" id="ARBA00022679"/>
    </source>
</evidence>
<feature type="non-terminal residue" evidence="17">
    <location>
        <position position="1"/>
    </location>
</feature>
<evidence type="ECO:0000256" key="2">
    <source>
        <dbReference type="ARBA" id="ARBA00012513"/>
    </source>
</evidence>
<keyword evidence="8" id="KW-0863">Zinc-finger</keyword>
<evidence type="ECO:0000259" key="15">
    <source>
        <dbReference type="PROSITE" id="PS50011"/>
    </source>
</evidence>
<dbReference type="Proteomes" id="UP000001514">
    <property type="component" value="Unassembled WGS sequence"/>
</dbReference>
<feature type="domain" description="AGC-kinase C-terminal" evidence="16">
    <location>
        <begin position="852"/>
        <end position="957"/>
    </location>
</feature>
<dbReference type="FunFam" id="1.10.510.10:FF:000446">
    <property type="entry name" value="Microtubule associated serine/threonine kinase 2"/>
    <property type="match status" value="1"/>
</dbReference>
<comment type="catalytic activity">
    <reaction evidence="12">
        <text>L-threonyl-[protein] + ATP = O-phospho-L-threonyl-[protein] + ADP + H(+)</text>
        <dbReference type="Rhea" id="RHEA:46608"/>
        <dbReference type="Rhea" id="RHEA-COMP:11060"/>
        <dbReference type="Rhea" id="RHEA-COMP:11605"/>
        <dbReference type="ChEBI" id="CHEBI:15378"/>
        <dbReference type="ChEBI" id="CHEBI:30013"/>
        <dbReference type="ChEBI" id="CHEBI:30616"/>
        <dbReference type="ChEBI" id="CHEBI:61977"/>
        <dbReference type="ChEBI" id="CHEBI:456216"/>
        <dbReference type="EC" id="2.7.11.1"/>
    </reaction>
</comment>
<evidence type="ECO:0000256" key="10">
    <source>
        <dbReference type="ARBA" id="ARBA00022833"/>
    </source>
</evidence>
<dbReference type="PANTHER" id="PTHR24356:SF1">
    <property type="entry name" value="SERINE_THREONINE-PROTEIN KINASE GREATWALL"/>
    <property type="match status" value="1"/>
</dbReference>
<dbReference type="PROSITE" id="PS51285">
    <property type="entry name" value="AGC_KINASE_CTER"/>
    <property type="match status" value="1"/>
</dbReference>
<dbReference type="InterPro" id="IPR050236">
    <property type="entry name" value="Ser_Thr_kinase_AGC"/>
</dbReference>
<evidence type="ECO:0000256" key="14">
    <source>
        <dbReference type="SAM" id="MobiDB-lite"/>
    </source>
</evidence>
<evidence type="ECO:0000256" key="11">
    <source>
        <dbReference type="ARBA" id="ARBA00022840"/>
    </source>
</evidence>
<evidence type="ECO:0000256" key="3">
    <source>
        <dbReference type="ARBA" id="ARBA00022527"/>
    </source>
</evidence>
<feature type="region of interest" description="Disordered" evidence="14">
    <location>
        <begin position="897"/>
        <end position="937"/>
    </location>
</feature>
<dbReference type="KEGG" id="smo:SELMODRAFT_112057"/>
<dbReference type="InterPro" id="IPR000961">
    <property type="entry name" value="AGC-kinase_C"/>
</dbReference>
<keyword evidence="11" id="KW-0067">ATP-binding</keyword>
<dbReference type="CDD" id="cd05579">
    <property type="entry name" value="STKc_MAST_like"/>
    <property type="match status" value="1"/>
</dbReference>
<dbReference type="AlphaFoldDB" id="D8S980"/>
<keyword evidence="4" id="KW-0597">Phosphoprotein</keyword>
<dbReference type="SMART" id="SM00220">
    <property type="entry name" value="S_TKc"/>
    <property type="match status" value="1"/>
</dbReference>
<protein>
    <recommendedName>
        <fullName evidence="2">non-specific serine/threonine protein kinase</fullName>
        <ecNumber evidence="2">2.7.11.1</ecNumber>
    </recommendedName>
</protein>
<dbReference type="PANTHER" id="PTHR24356">
    <property type="entry name" value="SERINE/THREONINE-PROTEIN KINASE"/>
    <property type="match status" value="1"/>
</dbReference>
<evidence type="ECO:0000313" key="17">
    <source>
        <dbReference type="EMBL" id="EFJ18917.1"/>
    </source>
</evidence>
<feature type="compositionally biased region" description="Basic and acidic residues" evidence="14">
    <location>
        <begin position="917"/>
        <end position="926"/>
    </location>
</feature>
<dbReference type="EC" id="2.7.11.1" evidence="2"/>
<dbReference type="OMA" id="KDDQPSN"/>
<keyword evidence="7" id="KW-0547">Nucleotide-binding</keyword>
<dbReference type="HOGENOM" id="CLU_000288_130_0_1"/>
<keyword evidence="5" id="KW-0808">Transferase</keyword>
<feature type="compositionally biased region" description="Basic and acidic residues" evidence="14">
    <location>
        <begin position="733"/>
        <end position="743"/>
    </location>
</feature>
<dbReference type="InterPro" id="IPR000719">
    <property type="entry name" value="Prot_kinase_dom"/>
</dbReference>
<dbReference type="InterPro" id="IPR008271">
    <property type="entry name" value="Ser/Thr_kinase_AS"/>
</dbReference>
<evidence type="ECO:0000313" key="18">
    <source>
        <dbReference type="Proteomes" id="UP000001514"/>
    </source>
</evidence>
<name>D8S980_SELML</name>
<feature type="region of interest" description="Disordered" evidence="14">
    <location>
        <begin position="721"/>
        <end position="751"/>
    </location>
</feature>
<dbReference type="Pfam" id="PF00069">
    <property type="entry name" value="Pkinase"/>
    <property type="match status" value="1"/>
</dbReference>
<reference evidence="17 18" key="1">
    <citation type="journal article" date="2011" name="Science">
        <title>The Selaginella genome identifies genetic changes associated with the evolution of vascular plants.</title>
        <authorList>
            <person name="Banks J.A."/>
            <person name="Nishiyama T."/>
            <person name="Hasebe M."/>
            <person name="Bowman J.L."/>
            <person name="Gribskov M."/>
            <person name="dePamphilis C."/>
            <person name="Albert V.A."/>
            <person name="Aono N."/>
            <person name="Aoyama T."/>
            <person name="Ambrose B.A."/>
            <person name="Ashton N.W."/>
            <person name="Axtell M.J."/>
            <person name="Barker E."/>
            <person name="Barker M.S."/>
            <person name="Bennetzen J.L."/>
            <person name="Bonawitz N.D."/>
            <person name="Chapple C."/>
            <person name="Cheng C."/>
            <person name="Correa L.G."/>
            <person name="Dacre M."/>
            <person name="DeBarry J."/>
            <person name="Dreyer I."/>
            <person name="Elias M."/>
            <person name="Engstrom E.M."/>
            <person name="Estelle M."/>
            <person name="Feng L."/>
            <person name="Finet C."/>
            <person name="Floyd S.K."/>
            <person name="Frommer W.B."/>
            <person name="Fujita T."/>
            <person name="Gramzow L."/>
            <person name="Gutensohn M."/>
            <person name="Harholt J."/>
            <person name="Hattori M."/>
            <person name="Heyl A."/>
            <person name="Hirai T."/>
            <person name="Hiwatashi Y."/>
            <person name="Ishikawa M."/>
            <person name="Iwata M."/>
            <person name="Karol K.G."/>
            <person name="Koehler B."/>
            <person name="Kolukisaoglu U."/>
            <person name="Kubo M."/>
            <person name="Kurata T."/>
            <person name="Lalonde S."/>
            <person name="Li K."/>
            <person name="Li Y."/>
            <person name="Litt A."/>
            <person name="Lyons E."/>
            <person name="Manning G."/>
            <person name="Maruyama T."/>
            <person name="Michael T.P."/>
            <person name="Mikami K."/>
            <person name="Miyazaki S."/>
            <person name="Morinaga S."/>
            <person name="Murata T."/>
            <person name="Mueller-Roeber B."/>
            <person name="Nelson D.R."/>
            <person name="Obara M."/>
            <person name="Oguri Y."/>
            <person name="Olmstead R.G."/>
            <person name="Onodera N."/>
            <person name="Petersen B.L."/>
            <person name="Pils B."/>
            <person name="Prigge M."/>
            <person name="Rensing S.A."/>
            <person name="Riano-Pachon D.M."/>
            <person name="Roberts A.W."/>
            <person name="Sato Y."/>
            <person name="Scheller H.V."/>
            <person name="Schulz B."/>
            <person name="Schulz C."/>
            <person name="Shakirov E.V."/>
            <person name="Shibagaki N."/>
            <person name="Shinohara N."/>
            <person name="Shippen D.E."/>
            <person name="Soerensen I."/>
            <person name="Sotooka R."/>
            <person name="Sugimoto N."/>
            <person name="Sugita M."/>
            <person name="Sumikawa N."/>
            <person name="Tanurdzic M."/>
            <person name="Theissen G."/>
            <person name="Ulvskov P."/>
            <person name="Wakazuki S."/>
            <person name="Weng J.K."/>
            <person name="Willats W.W."/>
            <person name="Wipf D."/>
            <person name="Wolf P.G."/>
            <person name="Yang L."/>
            <person name="Zimmer A.D."/>
            <person name="Zhu Q."/>
            <person name="Mitros T."/>
            <person name="Hellsten U."/>
            <person name="Loque D."/>
            <person name="Otillar R."/>
            <person name="Salamov A."/>
            <person name="Schmutz J."/>
            <person name="Shapiro H."/>
            <person name="Lindquist E."/>
            <person name="Lucas S."/>
            <person name="Rokhsar D."/>
            <person name="Grigoriev I.V."/>
        </authorList>
    </citation>
    <scope>NUCLEOTIDE SEQUENCE [LARGE SCALE GENOMIC DNA]</scope>
</reference>
<feature type="domain" description="Protein kinase" evidence="15">
    <location>
        <begin position="565"/>
        <end position="851"/>
    </location>
</feature>
<dbReference type="FunFam" id="3.30.200.20:FF:000147">
    <property type="entry name" value="probable serine/threonine protein kinase IREH1"/>
    <property type="match status" value="1"/>
</dbReference>
<evidence type="ECO:0000256" key="13">
    <source>
        <dbReference type="ARBA" id="ARBA00048679"/>
    </source>
</evidence>
<proteinExistence type="inferred from homology"/>
<dbReference type="InParanoid" id="D8S980"/>
<dbReference type="OrthoDB" id="162894at2759"/>
<dbReference type="InterPro" id="IPR011009">
    <property type="entry name" value="Kinase-like_dom_sf"/>
</dbReference>
<evidence type="ECO:0000256" key="8">
    <source>
        <dbReference type="ARBA" id="ARBA00022771"/>
    </source>
</evidence>
<keyword evidence="18" id="KW-1185">Reference proteome</keyword>
<evidence type="ECO:0000256" key="9">
    <source>
        <dbReference type="ARBA" id="ARBA00022777"/>
    </source>
</evidence>
<dbReference type="GO" id="GO:0008270">
    <property type="term" value="F:zinc ion binding"/>
    <property type="evidence" value="ECO:0007669"/>
    <property type="project" value="UniProtKB-KW"/>
</dbReference>
<comment type="catalytic activity">
    <reaction evidence="13">
        <text>L-seryl-[protein] + ATP = O-phospho-L-seryl-[protein] + ADP + H(+)</text>
        <dbReference type="Rhea" id="RHEA:17989"/>
        <dbReference type="Rhea" id="RHEA-COMP:9863"/>
        <dbReference type="Rhea" id="RHEA-COMP:11604"/>
        <dbReference type="ChEBI" id="CHEBI:15378"/>
        <dbReference type="ChEBI" id="CHEBI:29999"/>
        <dbReference type="ChEBI" id="CHEBI:30616"/>
        <dbReference type="ChEBI" id="CHEBI:83421"/>
        <dbReference type="ChEBI" id="CHEBI:456216"/>
        <dbReference type="EC" id="2.7.11.1"/>
    </reaction>
</comment>
<keyword evidence="3" id="KW-0723">Serine/threonine-protein kinase</keyword>
<dbReference type="STRING" id="88036.D8S980"/>
<dbReference type="Gramene" id="EFJ18917">
    <property type="protein sequence ID" value="EFJ18917"/>
    <property type="gene ID" value="SELMODRAFT_112057"/>
</dbReference>
<dbReference type="EMBL" id="GL377608">
    <property type="protein sequence ID" value="EFJ18917.1"/>
    <property type="molecule type" value="Genomic_DNA"/>
</dbReference>
<dbReference type="InterPro" id="IPR058783">
    <property type="entry name" value="IREH1/IRE-like_N"/>
</dbReference>
<dbReference type="SUPFAM" id="SSF56112">
    <property type="entry name" value="Protein kinase-like (PK-like)"/>
    <property type="match status" value="1"/>
</dbReference>
<gene>
    <name evidence="17" type="ORF">SELMODRAFT_112057</name>
</gene>
<keyword evidence="9" id="KW-0418">Kinase</keyword>
<feature type="region of interest" description="Disordered" evidence="14">
    <location>
        <begin position="414"/>
        <end position="436"/>
    </location>
</feature>